<dbReference type="PANTHER" id="PTHR24322:SF745">
    <property type="entry name" value="RETINOL DEHYDROGENASE 10-A-RELATED"/>
    <property type="match status" value="1"/>
</dbReference>
<reference evidence="1" key="2">
    <citation type="submission" date="2025-08" db="UniProtKB">
        <authorList>
            <consortium name="Ensembl"/>
        </authorList>
    </citation>
    <scope>IDENTIFICATION</scope>
</reference>
<protein>
    <submittedName>
        <fullName evidence="1">Uncharacterized protein</fullName>
    </submittedName>
</protein>
<dbReference type="GeneTree" id="ENSGT00940000157063"/>
<dbReference type="Proteomes" id="UP000314982">
    <property type="component" value="Unassembled WGS sequence"/>
</dbReference>
<evidence type="ECO:0000313" key="1">
    <source>
        <dbReference type="Ensembl" id="ENSHHUP00000013286.1"/>
    </source>
</evidence>
<dbReference type="STRING" id="62062.ENSHHUP00000013286"/>
<keyword evidence="2" id="KW-1185">Reference proteome</keyword>
<sequence>MTLVCPYLVNTGMFEGCRIRKEIEPFLPPLKPEFCVTQSMRAILTDQAMICTPRIVYMVNFMKRSVLSLSPINKYMLCWHEWVVAISPLLSSPLFPQPSPFLPHPSLLPHSSPLLPHSSPSTFLSSPSTSCNILPSTLQLS</sequence>
<dbReference type="GO" id="GO:0005811">
    <property type="term" value="C:lipid droplet"/>
    <property type="evidence" value="ECO:0007669"/>
    <property type="project" value="TreeGrafter"/>
</dbReference>
<proteinExistence type="predicted"/>
<name>A0A4W5KMT6_9TELE</name>
<organism evidence="1 2">
    <name type="scientific">Hucho hucho</name>
    <name type="common">huchen</name>
    <dbReference type="NCBI Taxonomy" id="62062"/>
    <lineage>
        <taxon>Eukaryota</taxon>
        <taxon>Metazoa</taxon>
        <taxon>Chordata</taxon>
        <taxon>Craniata</taxon>
        <taxon>Vertebrata</taxon>
        <taxon>Euteleostomi</taxon>
        <taxon>Actinopterygii</taxon>
        <taxon>Neopterygii</taxon>
        <taxon>Teleostei</taxon>
        <taxon>Protacanthopterygii</taxon>
        <taxon>Salmoniformes</taxon>
        <taxon>Salmonidae</taxon>
        <taxon>Salmoninae</taxon>
        <taxon>Hucho</taxon>
    </lineage>
</organism>
<dbReference type="GO" id="GO:0016616">
    <property type="term" value="F:oxidoreductase activity, acting on the CH-OH group of donors, NAD or NADP as acceptor"/>
    <property type="evidence" value="ECO:0007669"/>
    <property type="project" value="TreeGrafter"/>
</dbReference>
<dbReference type="PANTHER" id="PTHR24322">
    <property type="entry name" value="PKSB"/>
    <property type="match status" value="1"/>
</dbReference>
<accession>A0A4W5KMT6</accession>
<reference evidence="1" key="3">
    <citation type="submission" date="2025-09" db="UniProtKB">
        <authorList>
            <consortium name="Ensembl"/>
        </authorList>
    </citation>
    <scope>IDENTIFICATION</scope>
</reference>
<evidence type="ECO:0000313" key="2">
    <source>
        <dbReference type="Proteomes" id="UP000314982"/>
    </source>
</evidence>
<dbReference type="AlphaFoldDB" id="A0A4W5KMT6"/>
<reference evidence="2" key="1">
    <citation type="submission" date="2018-06" db="EMBL/GenBank/DDBJ databases">
        <title>Genome assembly of Danube salmon.</title>
        <authorList>
            <person name="Macqueen D.J."/>
            <person name="Gundappa M.K."/>
        </authorList>
    </citation>
    <scope>NUCLEOTIDE SEQUENCE [LARGE SCALE GENOMIC DNA]</scope>
</reference>
<dbReference type="Ensembl" id="ENSHHUT00000013718.1">
    <property type="protein sequence ID" value="ENSHHUP00000013286.1"/>
    <property type="gene ID" value="ENSHHUG00000008174.1"/>
</dbReference>